<dbReference type="Pfam" id="PF13813">
    <property type="entry name" value="MBOAT_2"/>
    <property type="match status" value="1"/>
</dbReference>
<organism evidence="10 11">
    <name type="scientific">Gymnopilus junonius</name>
    <name type="common">Spectacular rustgill mushroom</name>
    <name type="synonym">Gymnopilus spectabilis subsp. junonius</name>
    <dbReference type="NCBI Taxonomy" id="109634"/>
    <lineage>
        <taxon>Eukaryota</taxon>
        <taxon>Fungi</taxon>
        <taxon>Dikarya</taxon>
        <taxon>Basidiomycota</taxon>
        <taxon>Agaricomycotina</taxon>
        <taxon>Agaricomycetes</taxon>
        <taxon>Agaricomycetidae</taxon>
        <taxon>Agaricales</taxon>
        <taxon>Agaricineae</taxon>
        <taxon>Hymenogastraceae</taxon>
        <taxon>Gymnopilus</taxon>
    </lineage>
</organism>
<keyword evidence="11" id="KW-1185">Reference proteome</keyword>
<comment type="pathway">
    <text evidence="2">Secondary metabolite biosynthesis.</text>
</comment>
<comment type="subcellular location">
    <subcellularLocation>
        <location evidence="1">Membrane</location>
        <topology evidence="1">Multi-pass membrane protein</topology>
    </subcellularLocation>
</comment>
<evidence type="ECO:0000256" key="6">
    <source>
        <dbReference type="ARBA" id="ARBA00022989"/>
    </source>
</evidence>
<evidence type="ECO:0000256" key="2">
    <source>
        <dbReference type="ARBA" id="ARBA00005179"/>
    </source>
</evidence>
<dbReference type="GO" id="GO:0006629">
    <property type="term" value="P:lipid metabolic process"/>
    <property type="evidence" value="ECO:0007669"/>
    <property type="project" value="InterPro"/>
</dbReference>
<reference evidence="10" key="1">
    <citation type="submission" date="2020-11" db="EMBL/GenBank/DDBJ databases">
        <authorList>
            <consortium name="DOE Joint Genome Institute"/>
            <person name="Ahrendt S."/>
            <person name="Riley R."/>
            <person name="Andreopoulos W."/>
            <person name="LaButti K."/>
            <person name="Pangilinan J."/>
            <person name="Ruiz-duenas F.J."/>
            <person name="Barrasa J.M."/>
            <person name="Sanchez-Garcia M."/>
            <person name="Camarero S."/>
            <person name="Miyauchi S."/>
            <person name="Serrano A."/>
            <person name="Linde D."/>
            <person name="Babiker R."/>
            <person name="Drula E."/>
            <person name="Ayuso-Fernandez I."/>
            <person name="Pacheco R."/>
            <person name="Padilla G."/>
            <person name="Ferreira P."/>
            <person name="Barriuso J."/>
            <person name="Kellner H."/>
            <person name="Castanera R."/>
            <person name="Alfaro M."/>
            <person name="Ramirez L."/>
            <person name="Pisabarro A.G."/>
            <person name="Kuo A."/>
            <person name="Tritt A."/>
            <person name="Lipzen A."/>
            <person name="He G."/>
            <person name="Yan M."/>
            <person name="Ng V."/>
            <person name="Cullen D."/>
            <person name="Martin F."/>
            <person name="Rosso M.-N."/>
            <person name="Henrissat B."/>
            <person name="Hibbett D."/>
            <person name="Martinez A.T."/>
            <person name="Grigoriev I.V."/>
        </authorList>
    </citation>
    <scope>NUCLEOTIDE SEQUENCE</scope>
    <source>
        <strain evidence="10">AH 44721</strain>
    </source>
</reference>
<dbReference type="InterPro" id="IPR044851">
    <property type="entry name" value="Wax_synthase"/>
</dbReference>
<evidence type="ECO:0000256" key="1">
    <source>
        <dbReference type="ARBA" id="ARBA00004141"/>
    </source>
</evidence>
<feature type="transmembrane region" description="Helical" evidence="8">
    <location>
        <begin position="381"/>
        <end position="403"/>
    </location>
</feature>
<dbReference type="PANTHER" id="PTHR31595:SF57">
    <property type="entry name" value="OS04G0481900 PROTEIN"/>
    <property type="match status" value="1"/>
</dbReference>
<keyword evidence="5 8" id="KW-0812">Transmembrane</keyword>
<dbReference type="AlphaFoldDB" id="A0A9P5TP88"/>
<evidence type="ECO:0000313" key="10">
    <source>
        <dbReference type="EMBL" id="KAF8905033.1"/>
    </source>
</evidence>
<evidence type="ECO:0000256" key="8">
    <source>
        <dbReference type="SAM" id="Phobius"/>
    </source>
</evidence>
<evidence type="ECO:0000256" key="5">
    <source>
        <dbReference type="ARBA" id="ARBA00022692"/>
    </source>
</evidence>
<sequence>MKLVSKGLVRRRARYRATGDPEWTLAVVRPFFLLCFMFWIPDPSTRQPLTWHSFAREFLLPILCYYVTALLVITPRTFFIRLALLPISLYSAFRCATRLDLVKGFPDEERIVYVNQGLLLAMTTLATRVIIWTCQLEPYHRVKYSTGNTALDALDLFCNLRGTGWSWSTGLKVPPERRNTSSTPSFLLSTSRSLLTHLLLFDFSLYLVQSFGFSALDPTHAVTGTSIFLAPLPPLQRYLRSSFISILSGLVVYYAIHLMYNLITIISVMLFAHTPDQWPPLFQKPWYATSLNEFWACRWHQLFRHNFIAFGGGPGFFFFGRIGAVMSAFLVSGVLHYIGLWGMGRGSDFFSVAGFFLLMGFGVLMELAFKSMTGHRVGGFFGWLWSMLWLLAWGNLLVDAWLIRGLAGSLFSPQEQRPSVMLVRFVQEHGWLKS</sequence>
<feature type="transmembrane region" description="Helical" evidence="8">
    <location>
        <begin position="349"/>
        <end position="369"/>
    </location>
</feature>
<accession>A0A9P5TP88</accession>
<evidence type="ECO:0000259" key="9">
    <source>
        <dbReference type="Pfam" id="PF13813"/>
    </source>
</evidence>
<dbReference type="OrthoDB" id="1077582at2759"/>
<proteinExistence type="inferred from homology"/>
<evidence type="ECO:0000256" key="4">
    <source>
        <dbReference type="ARBA" id="ARBA00022679"/>
    </source>
</evidence>
<name>A0A9P5TP88_GYMJU</name>
<feature type="transmembrane region" description="Helical" evidence="8">
    <location>
        <begin position="316"/>
        <end position="337"/>
    </location>
</feature>
<dbReference type="InterPro" id="IPR032805">
    <property type="entry name" value="Wax_synthase_dom"/>
</dbReference>
<comment type="caution">
    <text evidence="10">The sequence shown here is derived from an EMBL/GenBank/DDBJ whole genome shotgun (WGS) entry which is preliminary data.</text>
</comment>
<feature type="transmembrane region" description="Helical" evidence="8">
    <location>
        <begin position="60"/>
        <end position="84"/>
    </location>
</feature>
<dbReference type="PANTHER" id="PTHR31595">
    <property type="entry name" value="LONG-CHAIN-ALCOHOL O-FATTY-ACYLTRANSFERASE 3-RELATED"/>
    <property type="match status" value="1"/>
</dbReference>
<keyword evidence="6 8" id="KW-1133">Transmembrane helix</keyword>
<feature type="transmembrane region" description="Helical" evidence="8">
    <location>
        <begin position="21"/>
        <end position="40"/>
    </location>
</feature>
<protein>
    <recommendedName>
        <fullName evidence="9">Wax synthase domain-containing protein</fullName>
    </recommendedName>
</protein>
<feature type="domain" description="Wax synthase" evidence="9">
    <location>
        <begin position="278"/>
        <end position="357"/>
    </location>
</feature>
<evidence type="ECO:0000313" key="11">
    <source>
        <dbReference type="Proteomes" id="UP000724874"/>
    </source>
</evidence>
<evidence type="ECO:0000256" key="7">
    <source>
        <dbReference type="ARBA" id="ARBA00023136"/>
    </source>
</evidence>
<dbReference type="Proteomes" id="UP000724874">
    <property type="component" value="Unassembled WGS sequence"/>
</dbReference>
<dbReference type="GO" id="GO:0008374">
    <property type="term" value="F:O-acyltransferase activity"/>
    <property type="evidence" value="ECO:0007669"/>
    <property type="project" value="InterPro"/>
</dbReference>
<keyword evidence="7 8" id="KW-0472">Membrane</keyword>
<comment type="similarity">
    <text evidence="3">Belongs to the wax synthase family.</text>
</comment>
<gene>
    <name evidence="10" type="ORF">CPB84DRAFT_1727385</name>
</gene>
<dbReference type="EMBL" id="JADNYJ010000024">
    <property type="protein sequence ID" value="KAF8905033.1"/>
    <property type="molecule type" value="Genomic_DNA"/>
</dbReference>
<dbReference type="GO" id="GO:0016020">
    <property type="term" value="C:membrane"/>
    <property type="evidence" value="ECO:0007669"/>
    <property type="project" value="UniProtKB-SubCell"/>
</dbReference>
<evidence type="ECO:0000256" key="3">
    <source>
        <dbReference type="ARBA" id="ARBA00007282"/>
    </source>
</evidence>
<keyword evidence="4" id="KW-0808">Transferase</keyword>
<feature type="transmembrane region" description="Helical" evidence="8">
    <location>
        <begin position="251"/>
        <end position="272"/>
    </location>
</feature>